<dbReference type="AlphaFoldDB" id="A0AAV9GVB6"/>
<evidence type="ECO:0000313" key="3">
    <source>
        <dbReference type="Proteomes" id="UP001321760"/>
    </source>
</evidence>
<keyword evidence="1" id="KW-0472">Membrane</keyword>
<evidence type="ECO:0000313" key="2">
    <source>
        <dbReference type="EMBL" id="KAK4452588.1"/>
    </source>
</evidence>
<keyword evidence="1" id="KW-1133">Transmembrane helix</keyword>
<sequence length="90" mass="9830">MHPRIIRVLGVGARRRDVVIQGSRHNIGKPNREASNGRQVLGGTALVASIILLLAFVPPTRPSLMKIPKLRETGICGVREKEAAVVNMRD</sequence>
<feature type="transmembrane region" description="Helical" evidence="1">
    <location>
        <begin position="40"/>
        <end position="57"/>
    </location>
</feature>
<evidence type="ECO:0000256" key="1">
    <source>
        <dbReference type="SAM" id="Phobius"/>
    </source>
</evidence>
<comment type="caution">
    <text evidence="2">The sequence shown here is derived from an EMBL/GenBank/DDBJ whole genome shotgun (WGS) entry which is preliminary data.</text>
</comment>
<name>A0AAV9GVB6_9PEZI</name>
<accession>A0AAV9GVB6</accession>
<keyword evidence="3" id="KW-1185">Reference proteome</keyword>
<gene>
    <name evidence="2" type="ORF">QBC34DRAFT_377085</name>
</gene>
<dbReference type="EMBL" id="MU865923">
    <property type="protein sequence ID" value="KAK4452588.1"/>
    <property type="molecule type" value="Genomic_DNA"/>
</dbReference>
<proteinExistence type="predicted"/>
<protein>
    <submittedName>
        <fullName evidence="2">Uncharacterized protein</fullName>
    </submittedName>
</protein>
<keyword evidence="1" id="KW-0812">Transmembrane</keyword>
<dbReference type="Proteomes" id="UP001321760">
    <property type="component" value="Unassembled WGS sequence"/>
</dbReference>
<reference evidence="2" key="2">
    <citation type="submission" date="2023-05" db="EMBL/GenBank/DDBJ databases">
        <authorList>
            <consortium name="Lawrence Berkeley National Laboratory"/>
            <person name="Steindorff A."/>
            <person name="Hensen N."/>
            <person name="Bonometti L."/>
            <person name="Westerberg I."/>
            <person name="Brannstrom I.O."/>
            <person name="Guillou S."/>
            <person name="Cros-Aarteil S."/>
            <person name="Calhoun S."/>
            <person name="Haridas S."/>
            <person name="Kuo A."/>
            <person name="Mondo S."/>
            <person name="Pangilinan J."/>
            <person name="Riley R."/>
            <person name="Labutti K."/>
            <person name="Andreopoulos B."/>
            <person name="Lipzen A."/>
            <person name="Chen C."/>
            <person name="Yanf M."/>
            <person name="Daum C."/>
            <person name="Ng V."/>
            <person name="Clum A."/>
            <person name="Ohm R."/>
            <person name="Martin F."/>
            <person name="Silar P."/>
            <person name="Natvig D."/>
            <person name="Lalanne C."/>
            <person name="Gautier V."/>
            <person name="Ament-Velasquez S.L."/>
            <person name="Kruys A."/>
            <person name="Hutchinson M.I."/>
            <person name="Powell A.J."/>
            <person name="Barry K."/>
            <person name="Miller A.N."/>
            <person name="Grigoriev I.V."/>
            <person name="Debuchy R."/>
            <person name="Gladieux P."/>
            <person name="Thoren M.H."/>
            <person name="Johannesson H."/>
        </authorList>
    </citation>
    <scope>NUCLEOTIDE SEQUENCE</scope>
    <source>
        <strain evidence="2">PSN243</strain>
    </source>
</reference>
<organism evidence="2 3">
    <name type="scientific">Podospora aff. communis PSN243</name>
    <dbReference type="NCBI Taxonomy" id="3040156"/>
    <lineage>
        <taxon>Eukaryota</taxon>
        <taxon>Fungi</taxon>
        <taxon>Dikarya</taxon>
        <taxon>Ascomycota</taxon>
        <taxon>Pezizomycotina</taxon>
        <taxon>Sordariomycetes</taxon>
        <taxon>Sordariomycetidae</taxon>
        <taxon>Sordariales</taxon>
        <taxon>Podosporaceae</taxon>
        <taxon>Podospora</taxon>
    </lineage>
</organism>
<reference evidence="2" key="1">
    <citation type="journal article" date="2023" name="Mol. Phylogenet. Evol.">
        <title>Genome-scale phylogeny and comparative genomics of the fungal order Sordariales.</title>
        <authorList>
            <person name="Hensen N."/>
            <person name="Bonometti L."/>
            <person name="Westerberg I."/>
            <person name="Brannstrom I.O."/>
            <person name="Guillou S."/>
            <person name="Cros-Aarteil S."/>
            <person name="Calhoun S."/>
            <person name="Haridas S."/>
            <person name="Kuo A."/>
            <person name="Mondo S."/>
            <person name="Pangilinan J."/>
            <person name="Riley R."/>
            <person name="LaButti K."/>
            <person name="Andreopoulos B."/>
            <person name="Lipzen A."/>
            <person name="Chen C."/>
            <person name="Yan M."/>
            <person name="Daum C."/>
            <person name="Ng V."/>
            <person name="Clum A."/>
            <person name="Steindorff A."/>
            <person name="Ohm R.A."/>
            <person name="Martin F."/>
            <person name="Silar P."/>
            <person name="Natvig D.O."/>
            <person name="Lalanne C."/>
            <person name="Gautier V."/>
            <person name="Ament-Velasquez S.L."/>
            <person name="Kruys A."/>
            <person name="Hutchinson M.I."/>
            <person name="Powell A.J."/>
            <person name="Barry K."/>
            <person name="Miller A.N."/>
            <person name="Grigoriev I.V."/>
            <person name="Debuchy R."/>
            <person name="Gladieux P."/>
            <person name="Hiltunen Thoren M."/>
            <person name="Johannesson H."/>
        </authorList>
    </citation>
    <scope>NUCLEOTIDE SEQUENCE</scope>
    <source>
        <strain evidence="2">PSN243</strain>
    </source>
</reference>